<protein>
    <recommendedName>
        <fullName evidence="2">DNA primase/polymerase bifunctional N-terminal domain-containing protein</fullName>
    </recommendedName>
</protein>
<dbReference type="OrthoDB" id="9763644at2"/>
<accession>A0A0K1EI64</accession>
<dbReference type="AlphaFoldDB" id="A0A0K1EI64"/>
<dbReference type="STRING" id="52.CMC5_047050"/>
<dbReference type="SMART" id="SM00943">
    <property type="entry name" value="Prim-Pol"/>
    <property type="match status" value="1"/>
</dbReference>
<proteinExistence type="predicted"/>
<organism evidence="3 4">
    <name type="scientific">Chondromyces crocatus</name>
    <dbReference type="NCBI Taxonomy" id="52"/>
    <lineage>
        <taxon>Bacteria</taxon>
        <taxon>Pseudomonadati</taxon>
        <taxon>Myxococcota</taxon>
        <taxon>Polyangia</taxon>
        <taxon>Polyangiales</taxon>
        <taxon>Polyangiaceae</taxon>
        <taxon>Chondromyces</taxon>
    </lineage>
</organism>
<feature type="domain" description="DNA primase/polymerase bifunctional N-terminal" evidence="2">
    <location>
        <begin position="18"/>
        <end position="202"/>
    </location>
</feature>
<evidence type="ECO:0000313" key="3">
    <source>
        <dbReference type="EMBL" id="AKT40549.1"/>
    </source>
</evidence>
<dbReference type="Pfam" id="PF09250">
    <property type="entry name" value="Prim-Pol"/>
    <property type="match status" value="1"/>
</dbReference>
<dbReference type="SUPFAM" id="SSF56747">
    <property type="entry name" value="Prim-pol domain"/>
    <property type="match status" value="1"/>
</dbReference>
<feature type="compositionally biased region" description="Low complexity" evidence="1">
    <location>
        <begin position="207"/>
        <end position="218"/>
    </location>
</feature>
<sequence length="233" mass="24259">MDSLRRHAPVGNDVIWHARRLHGAGLVAVGTCKPMGPPDAEGRAPCSAAWHPRPCDRAGKRPLLADYPRWAARGPSFADVESSLRVWAPCNLALVAVGVLVVIEADSPDADAELASLGGAELASAPAREARSGRGRAYVFRAPPGVNVPNGARRGTSGAVDVRGTGGLLVVPPSRHVSGHVYAWLPGRAVGDCAAGGARRTALAARAADSQASACTHGSGRRRHGRRLDHRRG</sequence>
<keyword evidence="4" id="KW-1185">Reference proteome</keyword>
<dbReference type="Proteomes" id="UP000067626">
    <property type="component" value="Chromosome"/>
</dbReference>
<reference evidence="3 4" key="1">
    <citation type="submission" date="2015-07" db="EMBL/GenBank/DDBJ databases">
        <title>Genome analysis of myxobacterium Chondromyces crocatus Cm c5 reveals a high potential for natural compound synthesis and the genetic basis for the loss of fruiting body formation.</title>
        <authorList>
            <person name="Zaburannyi N."/>
            <person name="Bunk B."/>
            <person name="Maier J."/>
            <person name="Overmann J."/>
            <person name="Mueller R."/>
        </authorList>
    </citation>
    <scope>NUCLEOTIDE SEQUENCE [LARGE SCALE GENOMIC DNA]</scope>
    <source>
        <strain evidence="3 4">Cm c5</strain>
    </source>
</reference>
<dbReference type="KEGG" id="ccro:CMC5_047050"/>
<dbReference type="InterPro" id="IPR015330">
    <property type="entry name" value="DNA_primase/pol_bifunc_N"/>
</dbReference>
<gene>
    <name evidence="3" type="ORF">CMC5_047050</name>
</gene>
<name>A0A0K1EI64_CHOCO</name>
<feature type="compositionally biased region" description="Basic residues" evidence="1">
    <location>
        <begin position="219"/>
        <end position="233"/>
    </location>
</feature>
<dbReference type="EMBL" id="CP012159">
    <property type="protein sequence ID" value="AKT40549.1"/>
    <property type="molecule type" value="Genomic_DNA"/>
</dbReference>
<evidence type="ECO:0000259" key="2">
    <source>
        <dbReference type="SMART" id="SM00943"/>
    </source>
</evidence>
<evidence type="ECO:0000313" key="4">
    <source>
        <dbReference type="Proteomes" id="UP000067626"/>
    </source>
</evidence>
<evidence type="ECO:0000256" key="1">
    <source>
        <dbReference type="SAM" id="MobiDB-lite"/>
    </source>
</evidence>
<feature type="region of interest" description="Disordered" evidence="1">
    <location>
        <begin position="207"/>
        <end position="233"/>
    </location>
</feature>